<dbReference type="Pfam" id="PF20559">
    <property type="entry name" value="DUF6770"/>
    <property type="match status" value="1"/>
</dbReference>
<evidence type="ECO:0000313" key="1">
    <source>
        <dbReference type="EMBL" id="NMM48543.1"/>
    </source>
</evidence>
<dbReference type="Proteomes" id="UP000559010">
    <property type="component" value="Unassembled WGS sequence"/>
</dbReference>
<proteinExistence type="predicted"/>
<comment type="caution">
    <text evidence="1">The sequence shown here is derived from an EMBL/GenBank/DDBJ whole genome shotgun (WGS) entry which is preliminary data.</text>
</comment>
<dbReference type="RefSeq" id="WP_169680579.1">
    <property type="nucleotide sequence ID" value="NZ_JABBNU010000005.1"/>
</dbReference>
<dbReference type="AlphaFoldDB" id="A0A848IVN3"/>
<organism evidence="1 2">
    <name type="scientific">Marinigracilibium pacificum</name>
    <dbReference type="NCBI Taxonomy" id="2729599"/>
    <lineage>
        <taxon>Bacteria</taxon>
        <taxon>Pseudomonadati</taxon>
        <taxon>Bacteroidota</taxon>
        <taxon>Cytophagia</taxon>
        <taxon>Cytophagales</taxon>
        <taxon>Flammeovirgaceae</taxon>
        <taxon>Marinigracilibium</taxon>
    </lineage>
</organism>
<gene>
    <name evidence="1" type="ORF">HH304_09045</name>
</gene>
<keyword evidence="2" id="KW-1185">Reference proteome</keyword>
<dbReference type="InterPro" id="IPR046661">
    <property type="entry name" value="DUF6770"/>
</dbReference>
<protein>
    <submittedName>
        <fullName evidence="1">Uncharacterized protein</fullName>
    </submittedName>
</protein>
<evidence type="ECO:0000313" key="2">
    <source>
        <dbReference type="Proteomes" id="UP000559010"/>
    </source>
</evidence>
<accession>A0A848IVN3</accession>
<name>A0A848IVN3_9BACT</name>
<reference evidence="1 2" key="1">
    <citation type="submission" date="2020-04" db="EMBL/GenBank/DDBJ databases">
        <title>Flammeovirgaceae bacterium KN852 isolated from deep sea.</title>
        <authorList>
            <person name="Zhang D.-C."/>
        </authorList>
    </citation>
    <scope>NUCLEOTIDE SEQUENCE [LARGE SCALE GENOMIC DNA]</scope>
    <source>
        <strain evidence="1 2">KN852</strain>
    </source>
</reference>
<dbReference type="EMBL" id="JABBNU010000005">
    <property type="protein sequence ID" value="NMM48543.1"/>
    <property type="molecule type" value="Genomic_DNA"/>
</dbReference>
<sequence length="519" mass="58737">MKIKHFLLGVLLVLIGHLNVYSQSSTITDVIKFNLQSVGPIVTDAEVSGYYLFYEKDKVNRKIRAYELIIMDQNLNKIGSHMIEASKYTYVLDAGFNNDHLMLKLYDIKEKSIIFKEFDANAKNINSYEREVSSLEKLVLNQQVQTSSDNDMGFAPSLYPIKNVGFVDYRAEKLNKHGFVIDFYSKSGKKWRVDSNDSDLLEMATFIYGDENIILSNVIARKSLFSKDTENYLLAIDTKSGKVLYKKQLEHKLFDLLVLNGLESDAEGNIHLFGSFYEKGDKEFKSSSLGLFAMKLNQKGEIISENLMSWANDLGKFLDVNHQGKIKDVGYLFIHDIVRNADGNVYVIGEQFRKAADGFGIAASVLSGRDEGVVKMVTEDLNIIELNSEYKIQGINIIDKEKTNISLPSGAVYYGAHMLSYIVKSKGGFDYEFTQFNSDKSIFTIGYTDYKKIKGSPDKIILGAVNYVDSERSHDEIDLNSQKNKSPLRVLPGKTGNYVVLEYNKSERSIQLELKKIAL</sequence>